<dbReference type="SUPFAM" id="SSF47413">
    <property type="entry name" value="lambda repressor-like DNA-binding domains"/>
    <property type="match status" value="1"/>
</dbReference>
<evidence type="ECO:0000259" key="4">
    <source>
        <dbReference type="PROSITE" id="PS50932"/>
    </source>
</evidence>
<evidence type="ECO:0000313" key="6">
    <source>
        <dbReference type="Proteomes" id="UP000309488"/>
    </source>
</evidence>
<evidence type="ECO:0000256" key="1">
    <source>
        <dbReference type="ARBA" id="ARBA00023015"/>
    </source>
</evidence>
<evidence type="ECO:0000256" key="3">
    <source>
        <dbReference type="ARBA" id="ARBA00023163"/>
    </source>
</evidence>
<dbReference type="PANTHER" id="PTHR30146:SF154">
    <property type="entry name" value="TRANSCRIPTION REGULATOR, MEMBER OF GALR FAMILY"/>
    <property type="match status" value="1"/>
</dbReference>
<dbReference type="PANTHER" id="PTHR30146">
    <property type="entry name" value="LACI-RELATED TRANSCRIPTIONAL REPRESSOR"/>
    <property type="match status" value="1"/>
</dbReference>
<dbReference type="EMBL" id="SWBR01000002">
    <property type="protein sequence ID" value="TKC10089.1"/>
    <property type="molecule type" value="Genomic_DNA"/>
</dbReference>
<keyword evidence="2" id="KW-0238">DNA-binding</keyword>
<comment type="caution">
    <text evidence="5">The sequence shown here is derived from an EMBL/GenBank/DDBJ whole genome shotgun (WGS) entry which is preliminary data.</text>
</comment>
<keyword evidence="6" id="KW-1185">Reference proteome</keyword>
<dbReference type="InterPro" id="IPR028082">
    <property type="entry name" value="Peripla_BP_I"/>
</dbReference>
<protein>
    <submittedName>
        <fullName evidence="5">LacI family transcriptional regulator</fullName>
    </submittedName>
</protein>
<dbReference type="PROSITE" id="PS50932">
    <property type="entry name" value="HTH_LACI_2"/>
    <property type="match status" value="1"/>
</dbReference>
<dbReference type="SMART" id="SM00354">
    <property type="entry name" value="HTH_LACI"/>
    <property type="match status" value="1"/>
</dbReference>
<keyword evidence="1" id="KW-0805">Transcription regulation</keyword>
<dbReference type="InterPro" id="IPR046335">
    <property type="entry name" value="LacI/GalR-like_sensor"/>
</dbReference>
<proteinExistence type="predicted"/>
<dbReference type="GO" id="GO:0003700">
    <property type="term" value="F:DNA-binding transcription factor activity"/>
    <property type="evidence" value="ECO:0007669"/>
    <property type="project" value="TreeGrafter"/>
</dbReference>
<keyword evidence="3" id="KW-0804">Transcription</keyword>
<accession>A0A4U1CV87</accession>
<dbReference type="RefSeq" id="WP_136839664.1">
    <property type="nucleotide sequence ID" value="NZ_SWBR01000002.1"/>
</dbReference>
<evidence type="ECO:0000313" key="5">
    <source>
        <dbReference type="EMBL" id="TKC10089.1"/>
    </source>
</evidence>
<name>A0A4U1CV87_9SPHI</name>
<dbReference type="SUPFAM" id="SSF53822">
    <property type="entry name" value="Periplasmic binding protein-like I"/>
    <property type="match status" value="1"/>
</dbReference>
<dbReference type="InterPro" id="IPR010982">
    <property type="entry name" value="Lambda_DNA-bd_dom_sf"/>
</dbReference>
<dbReference type="GO" id="GO:0000976">
    <property type="term" value="F:transcription cis-regulatory region binding"/>
    <property type="evidence" value="ECO:0007669"/>
    <property type="project" value="TreeGrafter"/>
</dbReference>
<dbReference type="Gene3D" id="1.10.260.40">
    <property type="entry name" value="lambda repressor-like DNA-binding domains"/>
    <property type="match status" value="1"/>
</dbReference>
<organism evidence="5 6">
    <name type="scientific">Pedobacter polaris</name>
    <dbReference type="NCBI Taxonomy" id="2571273"/>
    <lineage>
        <taxon>Bacteria</taxon>
        <taxon>Pseudomonadati</taxon>
        <taxon>Bacteroidota</taxon>
        <taxon>Sphingobacteriia</taxon>
        <taxon>Sphingobacteriales</taxon>
        <taxon>Sphingobacteriaceae</taxon>
        <taxon>Pedobacter</taxon>
    </lineage>
</organism>
<dbReference type="Pfam" id="PF13377">
    <property type="entry name" value="Peripla_BP_3"/>
    <property type="match status" value="1"/>
</dbReference>
<dbReference type="Gene3D" id="3.40.50.2300">
    <property type="match status" value="2"/>
</dbReference>
<dbReference type="Proteomes" id="UP000309488">
    <property type="component" value="Unassembled WGS sequence"/>
</dbReference>
<sequence length="344" mass="38245">MNNNITLRDIAEALKLSVSTVSRALTDSYQIGDKTKKKVLAYANEHNYVPNRIARSLKEGKSRSIGVVVCSIDNNFVAQMLDGIDHYCTEHQYQIIIMQSKELFEQEKACINLLYSGGIDGLLISPTYQTTDFDYLINLQKSGLPIVLFDRLSDKIDTHKVAVDNFKGAYNATLHLIDNGYKNIAHINSDTKLSMATERFEGYKKALADAKIPYNANLVQFFDTTTADNLNQNLEKILQALMHADTKPDAIFTATDQLSTRCLAILNKLGYLVPTDVALIGFSNTDLADALNPSLSTIYQPSFEIGSLAAKQLLSLIDDKTNTPFETILLDTQIQVRSSSQKSK</sequence>
<gene>
    <name evidence="5" type="ORF">FA048_07730</name>
</gene>
<dbReference type="OrthoDB" id="9803256at2"/>
<dbReference type="AlphaFoldDB" id="A0A4U1CV87"/>
<feature type="domain" description="HTH lacI-type" evidence="4">
    <location>
        <begin position="5"/>
        <end position="59"/>
    </location>
</feature>
<reference evidence="5 6" key="1">
    <citation type="submission" date="2019-04" db="EMBL/GenBank/DDBJ databases">
        <title>Pedobacter sp. RP-3-22 sp. nov., isolated from Arctic soil.</title>
        <authorList>
            <person name="Dahal R.H."/>
            <person name="Kim D.-U."/>
        </authorList>
    </citation>
    <scope>NUCLEOTIDE SEQUENCE [LARGE SCALE GENOMIC DNA]</scope>
    <source>
        <strain evidence="5 6">RP-3-22</strain>
    </source>
</reference>
<evidence type="ECO:0000256" key="2">
    <source>
        <dbReference type="ARBA" id="ARBA00023125"/>
    </source>
</evidence>
<dbReference type="InterPro" id="IPR000843">
    <property type="entry name" value="HTH_LacI"/>
</dbReference>
<dbReference type="Pfam" id="PF00356">
    <property type="entry name" value="LacI"/>
    <property type="match status" value="1"/>
</dbReference>
<dbReference type="CDD" id="cd01392">
    <property type="entry name" value="HTH_LacI"/>
    <property type="match status" value="1"/>
</dbReference>
<dbReference type="CDD" id="cd06267">
    <property type="entry name" value="PBP1_LacI_sugar_binding-like"/>
    <property type="match status" value="1"/>
</dbReference>